<dbReference type="GO" id="GO:0030687">
    <property type="term" value="C:preribosome, large subunit precursor"/>
    <property type="evidence" value="ECO:0007669"/>
    <property type="project" value="TreeGrafter"/>
</dbReference>
<dbReference type="InterPro" id="IPR041661">
    <property type="entry name" value="ZN622/Rei1/Reh1_Znf-C2H2"/>
</dbReference>
<feature type="region of interest" description="Disordered" evidence="1">
    <location>
        <begin position="43"/>
        <end position="86"/>
    </location>
</feature>
<dbReference type="AlphaFoldDB" id="A0A179I8T7"/>
<dbReference type="Pfam" id="PF12874">
    <property type="entry name" value="zf-met"/>
    <property type="match status" value="1"/>
</dbReference>
<feature type="compositionally biased region" description="Low complexity" evidence="1">
    <location>
        <begin position="47"/>
        <end position="63"/>
    </location>
</feature>
<organism evidence="3 4">
    <name type="scientific">Cordyceps confragosa</name>
    <name type="common">Lecanicillium lecanii</name>
    <dbReference type="NCBI Taxonomy" id="2714763"/>
    <lineage>
        <taxon>Eukaryota</taxon>
        <taxon>Fungi</taxon>
        <taxon>Dikarya</taxon>
        <taxon>Ascomycota</taxon>
        <taxon>Pezizomycotina</taxon>
        <taxon>Sordariomycetes</taxon>
        <taxon>Hypocreomycetidae</taxon>
        <taxon>Hypocreales</taxon>
        <taxon>Cordycipitaceae</taxon>
        <taxon>Akanthomyces</taxon>
    </lineage>
</organism>
<dbReference type="PANTHER" id="PTHR13182:SF8">
    <property type="entry name" value="CYTOPLASMIC 60S SUBUNIT BIOGENESIS FACTOR ZNF622"/>
    <property type="match status" value="1"/>
</dbReference>
<sequence length="309" mass="33633">MESKAPSICRLCNISLAGPSVWRQHAKSDSHVYNLRVKVAEPGTVITPPSSSPRRQTSAASSRLVQPDEDVDTDASNYESADEDLEPAPGLQFNPHQCLFCSAESNSSGDSLQHMSKTHSFTIPCQEHLVVDVETIVAYLHLVICGYSECIQCGCRKRSVEGIQHHMTAKGHCRFDIVSDMEEFYNMPLRNYTADGEPLLLPSGRLLSNPTRASGPLVSRTPRSTRRRMALTTLPTAAKPGAPGADAPAQSSSDAPLSSDTQLSRLAKGDQQSLREAKHSELKLSKAGNVTLMGTFRADTSKRFRGPWG</sequence>
<feature type="compositionally biased region" description="Basic and acidic residues" evidence="1">
    <location>
        <begin position="273"/>
        <end position="282"/>
    </location>
</feature>
<protein>
    <recommendedName>
        <fullName evidence="2">C2H2-type domain-containing protein</fullName>
    </recommendedName>
</protein>
<feature type="compositionally biased region" description="Low complexity" evidence="1">
    <location>
        <begin position="230"/>
        <end position="262"/>
    </location>
</feature>
<dbReference type="InterPro" id="IPR013087">
    <property type="entry name" value="Znf_C2H2_type"/>
</dbReference>
<feature type="region of interest" description="Disordered" evidence="1">
    <location>
        <begin position="203"/>
        <end position="282"/>
    </location>
</feature>
<proteinExistence type="predicted"/>
<evidence type="ECO:0000313" key="4">
    <source>
        <dbReference type="Proteomes" id="UP000243081"/>
    </source>
</evidence>
<keyword evidence="4" id="KW-1185">Reference proteome</keyword>
<evidence type="ECO:0000259" key="2">
    <source>
        <dbReference type="SMART" id="SM00355"/>
    </source>
</evidence>
<name>A0A179I8T7_CORDF</name>
<dbReference type="GO" id="GO:0042273">
    <property type="term" value="P:ribosomal large subunit biogenesis"/>
    <property type="evidence" value="ECO:0007669"/>
    <property type="project" value="TreeGrafter"/>
</dbReference>
<evidence type="ECO:0000313" key="3">
    <source>
        <dbReference type="EMBL" id="OAQ99096.1"/>
    </source>
</evidence>
<dbReference type="OrthoDB" id="19329at2759"/>
<dbReference type="Pfam" id="PF12756">
    <property type="entry name" value="zf-C2H2_2"/>
    <property type="match status" value="1"/>
</dbReference>
<feature type="domain" description="C2H2-type" evidence="2">
    <location>
        <begin position="96"/>
        <end position="119"/>
    </location>
</feature>
<dbReference type="SUPFAM" id="SSF57667">
    <property type="entry name" value="beta-beta-alpha zinc fingers"/>
    <property type="match status" value="2"/>
</dbReference>
<gene>
    <name evidence="3" type="ORF">LLEC1_06888</name>
</gene>
<evidence type="ECO:0000256" key="1">
    <source>
        <dbReference type="SAM" id="MobiDB-lite"/>
    </source>
</evidence>
<dbReference type="Proteomes" id="UP000243081">
    <property type="component" value="Unassembled WGS sequence"/>
</dbReference>
<dbReference type="OMA" id="TYRECIC"/>
<dbReference type="SMART" id="SM00355">
    <property type="entry name" value="ZnF_C2H2"/>
    <property type="match status" value="3"/>
</dbReference>
<feature type="domain" description="C2H2-type" evidence="2">
    <location>
        <begin position="7"/>
        <end position="31"/>
    </location>
</feature>
<reference evidence="3 4" key="1">
    <citation type="submission" date="2016-03" db="EMBL/GenBank/DDBJ databases">
        <title>Fine-scale spatial genetic structure of a fungal parasite of coffee scale insects.</title>
        <authorList>
            <person name="Jackson D."/>
            <person name="Zemenick K.A."/>
            <person name="Malloure B."/>
            <person name="Quandt C.A."/>
            <person name="James T.Y."/>
        </authorList>
    </citation>
    <scope>NUCLEOTIDE SEQUENCE [LARGE SCALE GENOMIC DNA]</scope>
    <source>
        <strain evidence="3 4">UM487</strain>
    </source>
</reference>
<dbReference type="PANTHER" id="PTHR13182">
    <property type="entry name" value="ZINC FINGER PROTEIN 622"/>
    <property type="match status" value="1"/>
</dbReference>
<accession>A0A179I8T7</accession>
<comment type="caution">
    <text evidence="3">The sequence shown here is derived from an EMBL/GenBank/DDBJ whole genome shotgun (WGS) entry which is preliminary data.</text>
</comment>
<dbReference type="InterPro" id="IPR036236">
    <property type="entry name" value="Znf_C2H2_sf"/>
</dbReference>
<dbReference type="InterPro" id="IPR040025">
    <property type="entry name" value="Znf622/Rei1/Reh1"/>
</dbReference>
<dbReference type="EMBL" id="LUKN01002421">
    <property type="protein sequence ID" value="OAQ99096.1"/>
    <property type="molecule type" value="Genomic_DNA"/>
</dbReference>
<feature type="domain" description="C2H2-type" evidence="2">
    <location>
        <begin position="148"/>
        <end position="172"/>
    </location>
</feature>